<evidence type="ECO:0000259" key="17">
    <source>
        <dbReference type="Pfam" id="PF05730"/>
    </source>
</evidence>
<reference evidence="19 20" key="1">
    <citation type="submission" date="2019-04" db="EMBL/GenBank/DDBJ databases">
        <title>Friends and foes A comparative genomics study of 23 Aspergillus species from section Flavi.</title>
        <authorList>
            <consortium name="DOE Joint Genome Institute"/>
            <person name="Kjaerbolling I."/>
            <person name="Vesth T."/>
            <person name="Frisvad J.C."/>
            <person name="Nybo J.L."/>
            <person name="Theobald S."/>
            <person name="Kildgaard S."/>
            <person name="Isbrandt T."/>
            <person name="Kuo A."/>
            <person name="Sato A."/>
            <person name="Lyhne E.K."/>
            <person name="Kogle M.E."/>
            <person name="Wiebenga A."/>
            <person name="Kun R.S."/>
            <person name="Lubbers R.J."/>
            <person name="Makela M.R."/>
            <person name="Barry K."/>
            <person name="Chovatia M."/>
            <person name="Clum A."/>
            <person name="Daum C."/>
            <person name="Haridas S."/>
            <person name="He G."/>
            <person name="LaButti K."/>
            <person name="Lipzen A."/>
            <person name="Mondo S."/>
            <person name="Riley R."/>
            <person name="Salamov A."/>
            <person name="Simmons B.A."/>
            <person name="Magnuson J.K."/>
            <person name="Henrissat B."/>
            <person name="Mortensen U.H."/>
            <person name="Larsen T.O."/>
            <person name="Devries R.P."/>
            <person name="Grigoriev I.V."/>
            <person name="Machida M."/>
            <person name="Baker S.E."/>
            <person name="Andersen M.R."/>
        </authorList>
    </citation>
    <scope>NUCLEOTIDE SEQUENCE [LARGE SCALE GENOMIC DNA]</scope>
    <source>
        <strain evidence="19 20">IBT 18842</strain>
    </source>
</reference>
<dbReference type="AlphaFoldDB" id="A0A5N6TTL9"/>
<keyword evidence="20" id="KW-1185">Reference proteome</keyword>
<evidence type="ECO:0000256" key="11">
    <source>
        <dbReference type="ARBA" id="ARBA00023157"/>
    </source>
</evidence>
<feature type="domain" description="Rhodopsin" evidence="18">
    <location>
        <begin position="126"/>
        <end position="383"/>
    </location>
</feature>
<evidence type="ECO:0000256" key="2">
    <source>
        <dbReference type="ARBA" id="ARBA00004589"/>
    </source>
</evidence>
<keyword evidence="5" id="KW-0964">Secreted</keyword>
<evidence type="ECO:0000259" key="18">
    <source>
        <dbReference type="Pfam" id="PF20684"/>
    </source>
</evidence>
<evidence type="ECO:0000256" key="9">
    <source>
        <dbReference type="ARBA" id="ARBA00022989"/>
    </source>
</evidence>
<evidence type="ECO:0000256" key="5">
    <source>
        <dbReference type="ARBA" id="ARBA00022525"/>
    </source>
</evidence>
<gene>
    <name evidence="19" type="ORF">BDV25DRAFT_140556</name>
</gene>
<dbReference type="InterPro" id="IPR052337">
    <property type="entry name" value="SAT4-like"/>
</dbReference>
<evidence type="ECO:0000256" key="10">
    <source>
        <dbReference type="ARBA" id="ARBA00023136"/>
    </source>
</evidence>
<evidence type="ECO:0000256" key="6">
    <source>
        <dbReference type="ARBA" id="ARBA00022622"/>
    </source>
</evidence>
<dbReference type="GO" id="GO:0098552">
    <property type="term" value="C:side of membrane"/>
    <property type="evidence" value="ECO:0007669"/>
    <property type="project" value="UniProtKB-KW"/>
</dbReference>
<dbReference type="GO" id="GO:0005576">
    <property type="term" value="C:extracellular region"/>
    <property type="evidence" value="ECO:0007669"/>
    <property type="project" value="UniProtKB-SubCell"/>
</dbReference>
<keyword evidence="10 15" id="KW-0472">Membrane</keyword>
<dbReference type="InterPro" id="IPR008427">
    <property type="entry name" value="Extracellular_membr_CFEM_dom"/>
</dbReference>
<dbReference type="OrthoDB" id="2496787at2759"/>
<feature type="signal peptide" evidence="16">
    <location>
        <begin position="1"/>
        <end position="26"/>
    </location>
</feature>
<evidence type="ECO:0000256" key="13">
    <source>
        <dbReference type="ARBA" id="ARBA00038359"/>
    </source>
</evidence>
<feature type="region of interest" description="Disordered" evidence="14">
    <location>
        <begin position="448"/>
        <end position="507"/>
    </location>
</feature>
<feature type="transmembrane region" description="Helical" evidence="15">
    <location>
        <begin position="145"/>
        <end position="166"/>
    </location>
</feature>
<feature type="transmembrane region" description="Helical" evidence="15">
    <location>
        <begin position="264"/>
        <end position="289"/>
    </location>
</feature>
<sequence>MRLFTPALLVLTLLCLSLGLHGPALAQQFNDSYRPEDLSACASQCMHDAVGPSRCSFSDIECQCEDKAFIEHVSACAVRHCSVDDLYILVRGDAKHCNRPNDDVHSLMVGLAVLTPAVTFIMVTFRISARLWTARKLWWDDIMHIMAGVFTIPLSVFGNYCVKQGFGYHLYNLPIQSTSNITSLLFWWYMCQVFWPFTILFVKLSILFLYLRIFPIHLFRIFDFCCMGFMITSFLITTPMAIWQCNPISAAWDYNVDGAPCLKISAVAYANATVNITTEVLILILPLPVLRTLHVSKRKKIALFSVFSVGVMYFSPHPSFISLEPRLKGEYRVIAIASARMPSLRDMGTYYDPPYAQAPAFLLSCAEAAMAQVCAAAPVIYSALMQLKRNSRKSSEASPSSSQGQNRVDPPAAPGSDPSNRKYHGMVYSASSMNMSDVAIMGRGWIQGQRRSQGSGPSVHHLEHLRQSSRSDPGFLDRRARHRGSDLSAAEEGCFPPPTVDALMEQV</sequence>
<dbReference type="Proteomes" id="UP000325780">
    <property type="component" value="Unassembled WGS sequence"/>
</dbReference>
<feature type="transmembrane region" description="Helical" evidence="15">
    <location>
        <begin position="301"/>
        <end position="321"/>
    </location>
</feature>
<keyword evidence="9 15" id="KW-1133">Transmembrane helix</keyword>
<feature type="transmembrane region" description="Helical" evidence="15">
    <location>
        <begin position="104"/>
        <end position="125"/>
    </location>
</feature>
<dbReference type="Pfam" id="PF20684">
    <property type="entry name" value="Fung_rhodopsin"/>
    <property type="match status" value="1"/>
</dbReference>
<evidence type="ECO:0000256" key="16">
    <source>
        <dbReference type="SAM" id="SignalP"/>
    </source>
</evidence>
<feature type="transmembrane region" description="Helical" evidence="15">
    <location>
        <begin position="186"/>
        <end position="209"/>
    </location>
</feature>
<accession>A0A5N6TTL9</accession>
<protein>
    <submittedName>
        <fullName evidence="19">Uncharacterized protein</fullName>
    </submittedName>
</protein>
<evidence type="ECO:0000313" key="19">
    <source>
        <dbReference type="EMBL" id="KAE8149708.1"/>
    </source>
</evidence>
<evidence type="ECO:0000256" key="4">
    <source>
        <dbReference type="ARBA" id="ARBA00010031"/>
    </source>
</evidence>
<comment type="subcellular location">
    <subcellularLocation>
        <location evidence="2">Membrane</location>
        <topology evidence="2">Lipid-anchor</topology>
        <topology evidence="2">GPI-anchor</topology>
    </subcellularLocation>
    <subcellularLocation>
        <location evidence="1">Membrane</location>
        <topology evidence="1">Multi-pass membrane protein</topology>
    </subcellularLocation>
    <subcellularLocation>
        <location evidence="3">Secreted</location>
    </subcellularLocation>
</comment>
<keyword evidence="8 16" id="KW-0732">Signal</keyword>
<comment type="similarity">
    <text evidence="4">Belongs to the RBT5 family.</text>
</comment>
<keyword evidence="7 15" id="KW-0812">Transmembrane</keyword>
<dbReference type="InterPro" id="IPR049326">
    <property type="entry name" value="Rhodopsin_dom_fungi"/>
</dbReference>
<keyword evidence="11" id="KW-1015">Disulfide bond</keyword>
<keyword evidence="12" id="KW-0449">Lipoprotein</keyword>
<keyword evidence="6" id="KW-0325">Glycoprotein</keyword>
<proteinExistence type="inferred from homology"/>
<feature type="region of interest" description="Disordered" evidence="14">
    <location>
        <begin position="392"/>
        <end position="424"/>
    </location>
</feature>
<dbReference type="Pfam" id="PF05730">
    <property type="entry name" value="CFEM"/>
    <property type="match status" value="1"/>
</dbReference>
<comment type="similarity">
    <text evidence="13">Belongs to the SAT4 family.</text>
</comment>
<dbReference type="PANTHER" id="PTHR33048">
    <property type="entry name" value="PTH11-LIKE INTEGRAL MEMBRANE PROTEIN (AFU_ORTHOLOGUE AFUA_5G11245)"/>
    <property type="match status" value="1"/>
</dbReference>
<feature type="domain" description="CFEM" evidence="17">
    <location>
        <begin position="36"/>
        <end position="87"/>
    </location>
</feature>
<dbReference type="PANTHER" id="PTHR33048:SF47">
    <property type="entry name" value="INTEGRAL MEMBRANE PROTEIN-RELATED"/>
    <property type="match status" value="1"/>
</dbReference>
<organism evidence="19 20">
    <name type="scientific">Aspergillus avenaceus</name>
    <dbReference type="NCBI Taxonomy" id="36643"/>
    <lineage>
        <taxon>Eukaryota</taxon>
        <taxon>Fungi</taxon>
        <taxon>Dikarya</taxon>
        <taxon>Ascomycota</taxon>
        <taxon>Pezizomycotina</taxon>
        <taxon>Eurotiomycetes</taxon>
        <taxon>Eurotiomycetidae</taxon>
        <taxon>Eurotiales</taxon>
        <taxon>Aspergillaceae</taxon>
        <taxon>Aspergillus</taxon>
        <taxon>Aspergillus subgen. Circumdati</taxon>
    </lineage>
</organism>
<keyword evidence="6" id="KW-0336">GPI-anchor</keyword>
<evidence type="ECO:0000313" key="20">
    <source>
        <dbReference type="Proteomes" id="UP000325780"/>
    </source>
</evidence>
<feature type="transmembrane region" description="Helical" evidence="15">
    <location>
        <begin position="221"/>
        <end position="244"/>
    </location>
</feature>
<feature type="chain" id="PRO_5024945690" evidence="16">
    <location>
        <begin position="27"/>
        <end position="507"/>
    </location>
</feature>
<evidence type="ECO:0000256" key="3">
    <source>
        <dbReference type="ARBA" id="ARBA00004613"/>
    </source>
</evidence>
<evidence type="ECO:0000256" key="15">
    <source>
        <dbReference type="SAM" id="Phobius"/>
    </source>
</evidence>
<evidence type="ECO:0000256" key="7">
    <source>
        <dbReference type="ARBA" id="ARBA00022692"/>
    </source>
</evidence>
<evidence type="ECO:0000256" key="14">
    <source>
        <dbReference type="SAM" id="MobiDB-lite"/>
    </source>
</evidence>
<evidence type="ECO:0000256" key="12">
    <source>
        <dbReference type="ARBA" id="ARBA00023288"/>
    </source>
</evidence>
<dbReference type="EMBL" id="ML742115">
    <property type="protein sequence ID" value="KAE8149708.1"/>
    <property type="molecule type" value="Genomic_DNA"/>
</dbReference>
<evidence type="ECO:0000256" key="8">
    <source>
        <dbReference type="ARBA" id="ARBA00022729"/>
    </source>
</evidence>
<name>A0A5N6TTL9_ASPAV</name>
<evidence type="ECO:0000256" key="1">
    <source>
        <dbReference type="ARBA" id="ARBA00004141"/>
    </source>
</evidence>